<dbReference type="Proteomes" id="UP000676079">
    <property type="component" value="Chromosome"/>
</dbReference>
<dbReference type="InterPro" id="IPR003594">
    <property type="entry name" value="HATPase_dom"/>
</dbReference>
<keyword evidence="4" id="KW-1185">Reference proteome</keyword>
<accession>A0ABX8BKD0</accession>
<dbReference type="GO" id="GO:0005524">
    <property type="term" value="F:ATP binding"/>
    <property type="evidence" value="ECO:0007669"/>
    <property type="project" value="UniProtKB-KW"/>
</dbReference>
<evidence type="ECO:0000313" key="4">
    <source>
        <dbReference type="Proteomes" id="UP000676079"/>
    </source>
</evidence>
<dbReference type="EMBL" id="CP074133">
    <property type="protein sequence ID" value="QUX21948.1"/>
    <property type="molecule type" value="Genomic_DNA"/>
</dbReference>
<dbReference type="RefSeq" id="WP_220563170.1">
    <property type="nucleotide sequence ID" value="NZ_CP074133.1"/>
</dbReference>
<protein>
    <submittedName>
        <fullName evidence="3">ATP-binding protein</fullName>
    </submittedName>
</protein>
<proteinExistence type="predicted"/>
<dbReference type="InterPro" id="IPR050267">
    <property type="entry name" value="Anti-sigma-factor_SerPK"/>
</dbReference>
<name>A0ABX8BKD0_9ACTN</name>
<sequence>MTGVRAWPPRRYPGTTSELARMRSDLAADLRGFAPDTVDAVLLCGSELFTNCLKYTASGRSGGRVVRTLWAIGGRVCVGFTDDGGTGGRVPRIPYARTDEEWALAEGGRGLLLIEATATVWGHRPVCDCCDLGRHTWAAFTLPDPPDPPDLLETA</sequence>
<evidence type="ECO:0000256" key="1">
    <source>
        <dbReference type="ARBA" id="ARBA00022527"/>
    </source>
</evidence>
<organism evidence="3 4">
    <name type="scientific">Nocardiopsis changdeensis</name>
    <dbReference type="NCBI Taxonomy" id="2831969"/>
    <lineage>
        <taxon>Bacteria</taxon>
        <taxon>Bacillati</taxon>
        <taxon>Actinomycetota</taxon>
        <taxon>Actinomycetes</taxon>
        <taxon>Streptosporangiales</taxon>
        <taxon>Nocardiopsidaceae</taxon>
        <taxon>Nocardiopsis</taxon>
    </lineage>
</organism>
<keyword evidence="1" id="KW-0418">Kinase</keyword>
<evidence type="ECO:0000259" key="2">
    <source>
        <dbReference type="Pfam" id="PF13581"/>
    </source>
</evidence>
<reference evidence="3 4" key="1">
    <citation type="submission" date="2021-05" db="EMBL/GenBank/DDBJ databases">
        <title>Direct Submission.</title>
        <authorList>
            <person name="Li K."/>
            <person name="Gao J."/>
        </authorList>
    </citation>
    <scope>NUCLEOTIDE SEQUENCE [LARGE SCALE GENOMIC DNA]</scope>
    <source>
        <strain evidence="3 4">Mg02</strain>
    </source>
</reference>
<dbReference type="InterPro" id="IPR036890">
    <property type="entry name" value="HATPase_C_sf"/>
</dbReference>
<keyword evidence="3" id="KW-0547">Nucleotide-binding</keyword>
<dbReference type="PANTHER" id="PTHR35526:SF3">
    <property type="entry name" value="ANTI-SIGMA-F FACTOR RSBW"/>
    <property type="match status" value="1"/>
</dbReference>
<evidence type="ECO:0000313" key="3">
    <source>
        <dbReference type="EMBL" id="QUX21948.1"/>
    </source>
</evidence>
<keyword evidence="1" id="KW-0723">Serine/threonine-protein kinase</keyword>
<dbReference type="Gene3D" id="3.30.565.10">
    <property type="entry name" value="Histidine kinase-like ATPase, C-terminal domain"/>
    <property type="match status" value="1"/>
</dbReference>
<dbReference type="PANTHER" id="PTHR35526">
    <property type="entry name" value="ANTI-SIGMA-F FACTOR RSBW-RELATED"/>
    <property type="match status" value="1"/>
</dbReference>
<dbReference type="Pfam" id="PF13581">
    <property type="entry name" value="HATPase_c_2"/>
    <property type="match status" value="1"/>
</dbReference>
<keyword evidence="1" id="KW-0808">Transferase</keyword>
<keyword evidence="3" id="KW-0067">ATP-binding</keyword>
<gene>
    <name evidence="3" type="ORF">KGD84_26865</name>
</gene>
<dbReference type="SUPFAM" id="SSF55874">
    <property type="entry name" value="ATPase domain of HSP90 chaperone/DNA topoisomerase II/histidine kinase"/>
    <property type="match status" value="1"/>
</dbReference>
<feature type="domain" description="Histidine kinase/HSP90-like ATPase" evidence="2">
    <location>
        <begin position="18"/>
        <end position="116"/>
    </location>
</feature>